<name>A0A194SA89_RHOGW</name>
<protein>
    <recommendedName>
        <fullName evidence="7">Methyltransferase domain-containing protein</fullName>
    </recommendedName>
</protein>
<evidence type="ECO:0000256" key="1">
    <source>
        <dbReference type="ARBA" id="ARBA00022553"/>
    </source>
</evidence>
<evidence type="ECO:0000256" key="3">
    <source>
        <dbReference type="ARBA" id="ARBA00022679"/>
    </source>
</evidence>
<dbReference type="OrthoDB" id="276151at2759"/>
<proteinExistence type="predicted"/>
<dbReference type="GeneID" id="28976742"/>
<dbReference type="GO" id="GO:0032259">
    <property type="term" value="P:methylation"/>
    <property type="evidence" value="ECO:0007669"/>
    <property type="project" value="UniProtKB-KW"/>
</dbReference>
<organism evidence="5 6">
    <name type="scientific">Rhodotorula graminis (strain WP1)</name>
    <dbReference type="NCBI Taxonomy" id="578459"/>
    <lineage>
        <taxon>Eukaryota</taxon>
        <taxon>Fungi</taxon>
        <taxon>Dikarya</taxon>
        <taxon>Basidiomycota</taxon>
        <taxon>Pucciniomycotina</taxon>
        <taxon>Microbotryomycetes</taxon>
        <taxon>Sporidiobolales</taxon>
        <taxon>Sporidiobolaceae</taxon>
        <taxon>Rhodotorula</taxon>
    </lineage>
</organism>
<evidence type="ECO:0000256" key="4">
    <source>
        <dbReference type="ARBA" id="ARBA00022691"/>
    </source>
</evidence>
<dbReference type="RefSeq" id="XP_018272365.1">
    <property type="nucleotide sequence ID" value="XM_018416294.1"/>
</dbReference>
<dbReference type="STRING" id="578459.A0A194SA89"/>
<reference evidence="5 6" key="1">
    <citation type="journal article" date="2015" name="Front. Microbiol.">
        <title>Genome sequence of the plant growth promoting endophytic yeast Rhodotorula graminis WP1.</title>
        <authorList>
            <person name="Firrincieli A."/>
            <person name="Otillar R."/>
            <person name="Salamov A."/>
            <person name="Schmutz J."/>
            <person name="Khan Z."/>
            <person name="Redman R.S."/>
            <person name="Fleck N.D."/>
            <person name="Lindquist E."/>
            <person name="Grigoriev I.V."/>
            <person name="Doty S.L."/>
        </authorList>
    </citation>
    <scope>NUCLEOTIDE SEQUENCE [LARGE SCALE GENOMIC DNA]</scope>
    <source>
        <strain evidence="5 6">WP1</strain>
    </source>
</reference>
<gene>
    <name evidence="5" type="ORF">RHOBADRAFT_52341</name>
</gene>
<dbReference type="EMBL" id="KQ474076">
    <property type="protein sequence ID" value="KPV76316.1"/>
    <property type="molecule type" value="Genomic_DNA"/>
</dbReference>
<dbReference type="InterPro" id="IPR029063">
    <property type="entry name" value="SAM-dependent_MTases_sf"/>
</dbReference>
<dbReference type="CDD" id="cd02440">
    <property type="entry name" value="AdoMet_MTases"/>
    <property type="match status" value="1"/>
</dbReference>
<accession>A0A194SA89</accession>
<dbReference type="Proteomes" id="UP000053890">
    <property type="component" value="Unassembled WGS sequence"/>
</dbReference>
<dbReference type="PANTHER" id="PTHR32183">
    <property type="match status" value="1"/>
</dbReference>
<dbReference type="Pfam" id="PF05724">
    <property type="entry name" value="TPMT"/>
    <property type="match status" value="1"/>
</dbReference>
<evidence type="ECO:0000313" key="5">
    <source>
        <dbReference type="EMBL" id="KPV76316.1"/>
    </source>
</evidence>
<evidence type="ECO:0000256" key="2">
    <source>
        <dbReference type="ARBA" id="ARBA00022603"/>
    </source>
</evidence>
<keyword evidence="1" id="KW-0597">Phosphoprotein</keyword>
<dbReference type="PANTHER" id="PTHR32183:SF11">
    <property type="entry name" value="THIOL METHYLTRANSFERASE 2-RELATED"/>
    <property type="match status" value="1"/>
</dbReference>
<sequence>MSSLVPSASLLKVRELLGSDPTGGQSATGGWDQAWKANATPWDAGDVQPAFRELLDERWAHVGVPLDSLKDGKALVAGCGRGCDAAFIAAHGIDTLGIDLSPTAVQVARDHLAAQANAPQNITFEAADFFSFPLPSGQPFSFAFDYTFFCAIPPSLRAKWGERYAEVVRPGGLLVALAFPLDGDREGGPPYSVSEEAYDAALGHSFEKIYSRHPDKMAKERAHGRDKVLVYRRK</sequence>
<dbReference type="PROSITE" id="PS51585">
    <property type="entry name" value="SAM_MT_TPMT"/>
    <property type="match status" value="1"/>
</dbReference>
<dbReference type="Gene3D" id="3.40.50.150">
    <property type="entry name" value="Vaccinia Virus protein VP39"/>
    <property type="match status" value="1"/>
</dbReference>
<keyword evidence="3" id="KW-0808">Transferase</keyword>
<evidence type="ECO:0000313" key="6">
    <source>
        <dbReference type="Proteomes" id="UP000053890"/>
    </source>
</evidence>
<dbReference type="AlphaFoldDB" id="A0A194SA89"/>
<dbReference type="OMA" id="LREPSEH"/>
<evidence type="ECO:0008006" key="7">
    <source>
        <dbReference type="Google" id="ProtNLM"/>
    </source>
</evidence>
<keyword evidence="4" id="KW-0949">S-adenosyl-L-methionine</keyword>
<dbReference type="InterPro" id="IPR008854">
    <property type="entry name" value="TPMT"/>
</dbReference>
<keyword evidence="6" id="KW-1185">Reference proteome</keyword>
<dbReference type="GO" id="GO:0008757">
    <property type="term" value="F:S-adenosylmethionine-dependent methyltransferase activity"/>
    <property type="evidence" value="ECO:0007669"/>
    <property type="project" value="InterPro"/>
</dbReference>
<dbReference type="SUPFAM" id="SSF53335">
    <property type="entry name" value="S-adenosyl-L-methionine-dependent methyltransferases"/>
    <property type="match status" value="1"/>
</dbReference>
<keyword evidence="2" id="KW-0489">Methyltransferase</keyword>